<evidence type="ECO:0000256" key="1">
    <source>
        <dbReference type="SAM" id="SignalP"/>
    </source>
</evidence>
<proteinExistence type="predicted"/>
<reference evidence="2 3" key="1">
    <citation type="journal article" date="2024" name="IMA Fungus">
        <title>Apiospora arundinis, a panoply of carbohydrate-active enzymes and secondary metabolites.</title>
        <authorList>
            <person name="Sorensen T."/>
            <person name="Petersen C."/>
            <person name="Muurmann A.T."/>
            <person name="Christiansen J.V."/>
            <person name="Brundto M.L."/>
            <person name="Overgaard C.K."/>
            <person name="Boysen A.T."/>
            <person name="Wollenberg R.D."/>
            <person name="Larsen T.O."/>
            <person name="Sorensen J.L."/>
            <person name="Nielsen K.L."/>
            <person name="Sondergaard T.E."/>
        </authorList>
    </citation>
    <scope>NUCLEOTIDE SEQUENCE [LARGE SCALE GENOMIC DNA]</scope>
    <source>
        <strain evidence="2 3">AAU 773</strain>
    </source>
</reference>
<feature type="signal peptide" evidence="1">
    <location>
        <begin position="1"/>
        <end position="20"/>
    </location>
</feature>
<sequence>MQLKQWAPALFSLLLGLSTAFPSDFASARSGDLLGARADGDNVRCTPKTCGSLCKIQRRDEFLWDATVPPPVVAVDVPGLSDRGLPLDRRAIDRPQPGKIDKWVSDNWDKAKEFSLGPGYSDREDIDTLQVTSDEYQGAVKKVETSGTRAKVTDFKNEPWMIRIPGLLGCTVVVVANSEHVWMSHHWDTSFMDHKARKGKSDLFDKEVLNAMDDLSCKFDKKKDGRTQAIIYTKTNDPGNFSKQPAYFGDAIKEMQKAISENIPGLNENDVKIVPYVPKPSGASDKSKAVGKLVLSYSPSASAGKRGFELWAGGYKNTKGENLEGESVKEPIMKAEWT</sequence>
<dbReference type="EMBL" id="JAPCWZ010000002">
    <property type="protein sequence ID" value="KAK8877808.1"/>
    <property type="molecule type" value="Genomic_DNA"/>
</dbReference>
<dbReference type="Proteomes" id="UP001390339">
    <property type="component" value="Unassembled WGS sequence"/>
</dbReference>
<organism evidence="2 3">
    <name type="scientific">Apiospora arundinis</name>
    <dbReference type="NCBI Taxonomy" id="335852"/>
    <lineage>
        <taxon>Eukaryota</taxon>
        <taxon>Fungi</taxon>
        <taxon>Dikarya</taxon>
        <taxon>Ascomycota</taxon>
        <taxon>Pezizomycotina</taxon>
        <taxon>Sordariomycetes</taxon>
        <taxon>Xylariomycetidae</taxon>
        <taxon>Amphisphaeriales</taxon>
        <taxon>Apiosporaceae</taxon>
        <taxon>Apiospora</taxon>
    </lineage>
</organism>
<gene>
    <name evidence="2" type="ORF">PGQ11_002754</name>
</gene>
<accession>A0ABR2JK86</accession>
<keyword evidence="1" id="KW-0732">Signal</keyword>
<comment type="caution">
    <text evidence="2">The sequence shown here is derived from an EMBL/GenBank/DDBJ whole genome shotgun (WGS) entry which is preliminary data.</text>
</comment>
<keyword evidence="3" id="KW-1185">Reference proteome</keyword>
<name>A0ABR2JK86_9PEZI</name>
<protein>
    <submittedName>
        <fullName evidence="2">Uncharacterized protein</fullName>
    </submittedName>
</protein>
<evidence type="ECO:0000313" key="2">
    <source>
        <dbReference type="EMBL" id="KAK8877808.1"/>
    </source>
</evidence>
<feature type="chain" id="PRO_5046344532" evidence="1">
    <location>
        <begin position="21"/>
        <end position="338"/>
    </location>
</feature>
<evidence type="ECO:0000313" key="3">
    <source>
        <dbReference type="Proteomes" id="UP001390339"/>
    </source>
</evidence>